<dbReference type="SUPFAM" id="SSF52540">
    <property type="entry name" value="P-loop containing nucleoside triphosphate hydrolases"/>
    <property type="match status" value="1"/>
</dbReference>
<dbReference type="Gene3D" id="3.40.50.300">
    <property type="entry name" value="P-loop containing nucleotide triphosphate hydrolases"/>
    <property type="match status" value="1"/>
</dbReference>
<comment type="similarity">
    <text evidence="1">Belongs to the ABC transporter superfamily.</text>
</comment>
<dbReference type="GO" id="GO:0016887">
    <property type="term" value="F:ATP hydrolysis activity"/>
    <property type="evidence" value="ECO:0007669"/>
    <property type="project" value="InterPro"/>
</dbReference>
<evidence type="ECO:0000256" key="4">
    <source>
        <dbReference type="ARBA" id="ARBA00022840"/>
    </source>
</evidence>
<dbReference type="Pfam" id="PF00005">
    <property type="entry name" value="ABC_tran"/>
    <property type="match status" value="1"/>
</dbReference>
<sequence length="292" mass="32426">MKARSERYAMIEFINLTKRYGKSIAVDQLTLQVPERRAVALWGANGAGKTTVIKCLLGLLHFEGSIRVDGLDVRRQGRAVRQRIGYVPQELAFYKEMTTLEMATFYARIKGAPAERIEPVLEEVGLSEHLTKPVGALSGGMKQRLALGLALLSDPPLLVMDEPTSNLDTAARSQLLQLLAQVEAAGKTILFTSHRIEEVEMLADQVAVMERGRLQFLCDSANLASRLGLRAQVKFIVPGHEVERALEVLRREGLEAQRNGTGVIVDVSHGEKARPIHTLRRAHIEVIDFEME</sequence>
<dbReference type="SMART" id="SM00382">
    <property type="entry name" value="AAA"/>
    <property type="match status" value="1"/>
</dbReference>
<dbReference type="InterPro" id="IPR017871">
    <property type="entry name" value="ABC_transporter-like_CS"/>
</dbReference>
<comment type="caution">
    <text evidence="6">The sequence shown here is derived from an EMBL/GenBank/DDBJ whole genome shotgun (WGS) entry which is preliminary data.</text>
</comment>
<proteinExistence type="inferred from homology"/>
<evidence type="ECO:0000313" key="6">
    <source>
        <dbReference type="EMBL" id="HDX33153.1"/>
    </source>
</evidence>
<evidence type="ECO:0000256" key="2">
    <source>
        <dbReference type="ARBA" id="ARBA00022448"/>
    </source>
</evidence>
<dbReference type="PANTHER" id="PTHR43335">
    <property type="entry name" value="ABC TRANSPORTER, ATP-BINDING PROTEIN"/>
    <property type="match status" value="1"/>
</dbReference>
<protein>
    <submittedName>
        <fullName evidence="6">ABC transporter ATP-binding protein</fullName>
    </submittedName>
</protein>
<keyword evidence="3" id="KW-0547">Nucleotide-binding</keyword>
<evidence type="ECO:0000256" key="3">
    <source>
        <dbReference type="ARBA" id="ARBA00022741"/>
    </source>
</evidence>
<evidence type="ECO:0000259" key="5">
    <source>
        <dbReference type="PROSITE" id="PS50893"/>
    </source>
</evidence>
<dbReference type="AlphaFoldDB" id="A0A7C1FN88"/>
<dbReference type="InterPro" id="IPR003593">
    <property type="entry name" value="AAA+_ATPase"/>
</dbReference>
<name>A0A7C1FN88_9CHLR</name>
<accession>A0A7C1FN88</accession>
<dbReference type="InterPro" id="IPR003439">
    <property type="entry name" value="ABC_transporter-like_ATP-bd"/>
</dbReference>
<dbReference type="GO" id="GO:0005524">
    <property type="term" value="F:ATP binding"/>
    <property type="evidence" value="ECO:0007669"/>
    <property type="project" value="UniProtKB-KW"/>
</dbReference>
<dbReference type="CDD" id="cd03230">
    <property type="entry name" value="ABC_DR_subfamily_A"/>
    <property type="match status" value="1"/>
</dbReference>
<dbReference type="EMBL" id="DSMG01000177">
    <property type="protein sequence ID" value="HDX33153.1"/>
    <property type="molecule type" value="Genomic_DNA"/>
</dbReference>
<dbReference type="PROSITE" id="PS50893">
    <property type="entry name" value="ABC_TRANSPORTER_2"/>
    <property type="match status" value="1"/>
</dbReference>
<organism evidence="6">
    <name type="scientific">Caldilinea aerophila</name>
    <dbReference type="NCBI Taxonomy" id="133453"/>
    <lineage>
        <taxon>Bacteria</taxon>
        <taxon>Bacillati</taxon>
        <taxon>Chloroflexota</taxon>
        <taxon>Caldilineae</taxon>
        <taxon>Caldilineales</taxon>
        <taxon>Caldilineaceae</taxon>
        <taxon>Caldilinea</taxon>
    </lineage>
</organism>
<dbReference type="InterPro" id="IPR027417">
    <property type="entry name" value="P-loop_NTPase"/>
</dbReference>
<dbReference type="PROSITE" id="PS00211">
    <property type="entry name" value="ABC_TRANSPORTER_1"/>
    <property type="match status" value="1"/>
</dbReference>
<keyword evidence="4 6" id="KW-0067">ATP-binding</keyword>
<reference evidence="6" key="1">
    <citation type="journal article" date="2020" name="mSystems">
        <title>Genome- and Community-Level Interaction Insights into Carbon Utilization and Element Cycling Functions of Hydrothermarchaeota in Hydrothermal Sediment.</title>
        <authorList>
            <person name="Zhou Z."/>
            <person name="Liu Y."/>
            <person name="Xu W."/>
            <person name="Pan J."/>
            <person name="Luo Z.H."/>
            <person name="Li M."/>
        </authorList>
    </citation>
    <scope>NUCLEOTIDE SEQUENCE [LARGE SCALE GENOMIC DNA]</scope>
    <source>
        <strain evidence="6">SpSt-289</strain>
    </source>
</reference>
<evidence type="ECO:0000256" key="1">
    <source>
        <dbReference type="ARBA" id="ARBA00005417"/>
    </source>
</evidence>
<keyword evidence="2" id="KW-0813">Transport</keyword>
<gene>
    <name evidence="6" type="ORF">ENQ20_16935</name>
</gene>
<feature type="domain" description="ABC transporter" evidence="5">
    <location>
        <begin position="11"/>
        <end position="236"/>
    </location>
</feature>